<evidence type="ECO:0000256" key="3">
    <source>
        <dbReference type="ARBA" id="ARBA00023125"/>
    </source>
</evidence>
<dbReference type="HOGENOM" id="CLU_027562_0_0_7"/>
<evidence type="ECO:0000313" key="8">
    <source>
        <dbReference type="EMBL" id="EPH09072.1"/>
    </source>
</evidence>
<dbReference type="PANTHER" id="PTHR30629">
    <property type="entry name" value="PROPHAGE INTEGRASE"/>
    <property type="match status" value="1"/>
</dbReference>
<dbReference type="InterPro" id="IPR038488">
    <property type="entry name" value="Integrase_DNA-bd_sf"/>
</dbReference>
<dbReference type="PROSITE" id="PS51900">
    <property type="entry name" value="CB"/>
    <property type="match status" value="1"/>
</dbReference>
<dbReference type="InterPro" id="IPR013762">
    <property type="entry name" value="Integrase-like_cat_sf"/>
</dbReference>
<dbReference type="Pfam" id="PF00589">
    <property type="entry name" value="Phage_integrase"/>
    <property type="match status" value="1"/>
</dbReference>
<accession>S3XIA7</accession>
<dbReference type="PANTHER" id="PTHR30629:SF2">
    <property type="entry name" value="PROPHAGE INTEGRASE INTS-RELATED"/>
    <property type="match status" value="1"/>
</dbReference>
<evidence type="ECO:0000256" key="4">
    <source>
        <dbReference type="ARBA" id="ARBA00023172"/>
    </source>
</evidence>
<dbReference type="GO" id="GO:0003677">
    <property type="term" value="F:DNA binding"/>
    <property type="evidence" value="ECO:0007669"/>
    <property type="project" value="UniProtKB-UniRule"/>
</dbReference>
<dbReference type="InterPro" id="IPR002104">
    <property type="entry name" value="Integrase_catalytic"/>
</dbReference>
<gene>
    <name evidence="8" type="ORF">HMPREF9309_00591</name>
</gene>
<dbReference type="AlphaFoldDB" id="S3XIA7"/>
<dbReference type="Pfam" id="PF13356">
    <property type="entry name" value="Arm-DNA-bind_3"/>
    <property type="match status" value="1"/>
</dbReference>
<feature type="domain" description="Core-binding (CB)" evidence="7">
    <location>
        <begin position="101"/>
        <end position="184"/>
    </location>
</feature>
<dbReference type="InterPro" id="IPR050808">
    <property type="entry name" value="Phage_Integrase"/>
</dbReference>
<evidence type="ECO:0000256" key="1">
    <source>
        <dbReference type="ARBA" id="ARBA00008857"/>
    </source>
</evidence>
<dbReference type="EMBL" id="AGYD01000005">
    <property type="protein sequence ID" value="EPH09072.1"/>
    <property type="molecule type" value="Genomic_DNA"/>
</dbReference>
<evidence type="ECO:0000259" key="6">
    <source>
        <dbReference type="PROSITE" id="PS51898"/>
    </source>
</evidence>
<dbReference type="PROSITE" id="PS51898">
    <property type="entry name" value="TYR_RECOMBINASE"/>
    <property type="match status" value="1"/>
</dbReference>
<keyword evidence="4" id="KW-0233">DNA recombination</keyword>
<dbReference type="Pfam" id="PF22022">
    <property type="entry name" value="Phage_int_M"/>
    <property type="match status" value="1"/>
</dbReference>
<name>S3XIA7_9BACT</name>
<dbReference type="GO" id="GO:0006310">
    <property type="term" value="P:DNA recombination"/>
    <property type="evidence" value="ECO:0007669"/>
    <property type="project" value="UniProtKB-KW"/>
</dbReference>
<keyword evidence="2" id="KW-0229">DNA integration</keyword>
<feature type="domain" description="Tyr recombinase" evidence="6">
    <location>
        <begin position="209"/>
        <end position="413"/>
    </location>
</feature>
<reference evidence="8 9" key="1">
    <citation type="submission" date="2013-06" db="EMBL/GenBank/DDBJ databases">
        <title>The Genome Sequence of Campylobacter ureolyticus ACS-301-V-SCH3B.</title>
        <authorList>
            <consortium name="The Broad Institute Genomics Platform"/>
            <person name="Earl A."/>
            <person name="Ward D."/>
            <person name="Feldgarden M."/>
            <person name="Gevers D."/>
            <person name="Saerens B."/>
            <person name="Vaneechoutte M."/>
            <person name="Walker B."/>
            <person name="Young S."/>
            <person name="Zeng Q."/>
            <person name="Gargeya S."/>
            <person name="Fitzgerald M."/>
            <person name="Haas B."/>
            <person name="Abouelleil A."/>
            <person name="Allen A.W."/>
            <person name="Alvarado L."/>
            <person name="Arachchi H.M."/>
            <person name="Berlin A.M."/>
            <person name="Chapman S.B."/>
            <person name="Gainer-Dewar J."/>
            <person name="Goldberg J."/>
            <person name="Griggs A."/>
            <person name="Gujja S."/>
            <person name="Hansen M."/>
            <person name="Howarth C."/>
            <person name="Imamovic A."/>
            <person name="Ireland A."/>
            <person name="Larimer J."/>
            <person name="McCowan C."/>
            <person name="Murphy C."/>
            <person name="Pearson M."/>
            <person name="Poon T.W."/>
            <person name="Priest M."/>
            <person name="Roberts A."/>
            <person name="Saif S."/>
            <person name="Shea T."/>
            <person name="Sisk P."/>
            <person name="Sykes S."/>
            <person name="Wortman J."/>
            <person name="Nusbaum C."/>
            <person name="Birren B."/>
        </authorList>
    </citation>
    <scope>NUCLEOTIDE SEQUENCE [LARGE SCALE GENOMIC DNA]</scope>
    <source>
        <strain evidence="8 9">ACS-301-V-Sch3b</strain>
    </source>
</reference>
<dbReference type="InterPro" id="IPR010998">
    <property type="entry name" value="Integrase_recombinase_N"/>
</dbReference>
<proteinExistence type="inferred from homology"/>
<sequence length="427" mass="49846">MKDRPDIYIKKLKSKDKEYSERLSNNLYIRVYPTGSKKFYYIYRNSDNKQRKIVIGKYDEVTLADARQKVTEFNALRQNGIDDIKTYLDNEASLIKEELNNTFEKIYNEFVNEKWEVGKNIDASTANRYKKEIEEWVLYAIGNKPMSSIGKKDISTLILKRAKSSPVWARRLHGLLNRIFRYALSLGYIEANVVSSIEMNDIVKRPVTVNFQAITTEPYFTNLCKAIYKNSNLTTKNILKFMLHIPLRSKNAISLKWNYVDFNEKLLIIPRDEMKVNNVNLNDFVLPLSDEVIKILKNQEKLCKDFGLFGDYVFPSLKNSESENSESENSKPKHIAANTINEKLREMGFNKDLNYQRSHGFRKTYSTIIKNEKASKFSFEARELFLDHRVGNQISLAYSSGAMMLKELKEIASWWSGFILERVENQL</sequence>
<evidence type="ECO:0008006" key="10">
    <source>
        <dbReference type="Google" id="ProtNLM"/>
    </source>
</evidence>
<dbReference type="InterPro" id="IPR044068">
    <property type="entry name" value="CB"/>
</dbReference>
<dbReference type="GO" id="GO:0015074">
    <property type="term" value="P:DNA integration"/>
    <property type="evidence" value="ECO:0007669"/>
    <property type="project" value="UniProtKB-KW"/>
</dbReference>
<evidence type="ECO:0000259" key="7">
    <source>
        <dbReference type="PROSITE" id="PS51900"/>
    </source>
</evidence>
<comment type="similarity">
    <text evidence="1">Belongs to the 'phage' integrase family.</text>
</comment>
<evidence type="ECO:0000256" key="5">
    <source>
        <dbReference type="PROSITE-ProRule" id="PRU01248"/>
    </source>
</evidence>
<dbReference type="InterPro" id="IPR025166">
    <property type="entry name" value="Integrase_DNA_bind_dom"/>
</dbReference>
<dbReference type="InterPro" id="IPR011010">
    <property type="entry name" value="DNA_brk_join_enz"/>
</dbReference>
<evidence type="ECO:0000313" key="9">
    <source>
        <dbReference type="Proteomes" id="UP000014539"/>
    </source>
</evidence>
<protein>
    <recommendedName>
        <fullName evidence="10">Tyr recombinase domain-containing protein</fullName>
    </recommendedName>
</protein>
<dbReference type="SUPFAM" id="SSF56349">
    <property type="entry name" value="DNA breaking-rejoining enzymes"/>
    <property type="match status" value="1"/>
</dbReference>
<dbReference type="Gene3D" id="1.10.150.130">
    <property type="match status" value="1"/>
</dbReference>
<dbReference type="Gene3D" id="1.10.443.10">
    <property type="entry name" value="Intergrase catalytic core"/>
    <property type="match status" value="1"/>
</dbReference>
<dbReference type="PATRIC" id="fig|883165.3.peg.604"/>
<keyword evidence="9" id="KW-1185">Reference proteome</keyword>
<dbReference type="InterPro" id="IPR053876">
    <property type="entry name" value="Phage_int_M"/>
</dbReference>
<dbReference type="RefSeq" id="WP_016646446.1">
    <property type="nucleotide sequence ID" value="NZ_KE340326.1"/>
</dbReference>
<keyword evidence="3 5" id="KW-0238">DNA-binding</keyword>
<evidence type="ECO:0000256" key="2">
    <source>
        <dbReference type="ARBA" id="ARBA00022908"/>
    </source>
</evidence>
<dbReference type="Gene3D" id="3.30.160.390">
    <property type="entry name" value="Integrase, DNA-binding domain"/>
    <property type="match status" value="1"/>
</dbReference>
<comment type="caution">
    <text evidence="8">The sequence shown here is derived from an EMBL/GenBank/DDBJ whole genome shotgun (WGS) entry which is preliminary data.</text>
</comment>
<organism evidence="8 9">
    <name type="scientific">Campylobacter ureolyticus ACS-301-V-Sch3b</name>
    <dbReference type="NCBI Taxonomy" id="883165"/>
    <lineage>
        <taxon>Bacteria</taxon>
        <taxon>Pseudomonadati</taxon>
        <taxon>Campylobacterota</taxon>
        <taxon>Epsilonproteobacteria</taxon>
        <taxon>Campylobacterales</taxon>
        <taxon>Campylobacteraceae</taxon>
        <taxon>Campylobacter</taxon>
    </lineage>
</organism>
<dbReference type="Proteomes" id="UP000014539">
    <property type="component" value="Unassembled WGS sequence"/>
</dbReference>